<dbReference type="Pfam" id="PF04018">
    <property type="entry name" value="VCA0040-like"/>
    <property type="match status" value="1"/>
</dbReference>
<evidence type="ECO:0000313" key="3">
    <source>
        <dbReference type="Proteomes" id="UP000267535"/>
    </source>
</evidence>
<organism evidence="2 3">
    <name type="scientific">Amphritea balenae</name>
    <dbReference type="NCBI Taxonomy" id="452629"/>
    <lineage>
        <taxon>Bacteria</taxon>
        <taxon>Pseudomonadati</taxon>
        <taxon>Pseudomonadota</taxon>
        <taxon>Gammaproteobacteria</taxon>
        <taxon>Oceanospirillales</taxon>
        <taxon>Oceanospirillaceae</taxon>
        <taxon>Amphritea</taxon>
    </lineage>
</organism>
<dbReference type="InterPro" id="IPR007163">
    <property type="entry name" value="VCA0040-like"/>
</dbReference>
<evidence type="ECO:0000313" key="2">
    <source>
        <dbReference type="EMBL" id="RRC98660.1"/>
    </source>
</evidence>
<proteinExistence type="predicted"/>
<feature type="transmembrane region" description="Helical" evidence="1">
    <location>
        <begin position="202"/>
        <end position="221"/>
    </location>
</feature>
<dbReference type="RefSeq" id="WP_124926721.1">
    <property type="nucleotide sequence ID" value="NZ_BMOH01000002.1"/>
</dbReference>
<sequence>MSIKRTTGDYLALFLKGMLMGAADVVPGVSGGTIAFITGIYEELINTIKGFNLQAVRVLFSDGPVACWKQVNGTFLLVLLVGIITSIATIAGAVLFLLANHPILLWAFFFGLILASVWLVMTHIERWDLNLMSGFILGTLLAFAVTSFAPVSVEPTTLMVLLSGAIAICAMILPGISGSFILLLLGMYAHILAAVKGADFQVIGLFILGCIVGIMSFSRVLSWMFSHHRQVTLALLAGFMLGSLNKVWPWKYTLAYTINRHGEQVPLQQENILPWNFQSITGESSFVIGAVALMLVGMMVVIAMERYQAAKG</sequence>
<dbReference type="PANTHER" id="PTHR37308:SF1">
    <property type="entry name" value="POLYPRENYL-PHOSPHATE TRANSPORTER"/>
    <property type="match status" value="1"/>
</dbReference>
<reference evidence="2 3" key="1">
    <citation type="submission" date="2018-11" db="EMBL/GenBank/DDBJ databases">
        <title>The draft genome sequence of Amphritea balenae JAMM 1525T.</title>
        <authorList>
            <person name="Fang Z."/>
            <person name="Zhang Y."/>
            <person name="Han X."/>
        </authorList>
    </citation>
    <scope>NUCLEOTIDE SEQUENCE [LARGE SCALE GENOMIC DNA]</scope>
    <source>
        <strain evidence="2 3">JAMM 1525</strain>
    </source>
</reference>
<gene>
    <name evidence="2" type="ORF">EHS89_13705</name>
</gene>
<keyword evidence="3" id="KW-1185">Reference proteome</keyword>
<dbReference type="Proteomes" id="UP000267535">
    <property type="component" value="Unassembled WGS sequence"/>
</dbReference>
<keyword evidence="1" id="KW-0472">Membrane</keyword>
<keyword evidence="1" id="KW-1133">Transmembrane helix</keyword>
<name>A0A3P1SNM2_9GAMM</name>
<keyword evidence="1" id="KW-0812">Transmembrane</keyword>
<protein>
    <submittedName>
        <fullName evidence="2">DUF368 domain-containing protein</fullName>
    </submittedName>
</protein>
<feature type="transmembrane region" description="Helical" evidence="1">
    <location>
        <begin position="103"/>
        <end position="122"/>
    </location>
</feature>
<feature type="transmembrane region" description="Helical" evidence="1">
    <location>
        <begin position="284"/>
        <end position="304"/>
    </location>
</feature>
<dbReference type="AlphaFoldDB" id="A0A3P1SNM2"/>
<dbReference type="PANTHER" id="PTHR37308">
    <property type="entry name" value="INTEGRAL MEMBRANE PROTEIN"/>
    <property type="match status" value="1"/>
</dbReference>
<dbReference type="EMBL" id="RQXV01000007">
    <property type="protein sequence ID" value="RRC98660.1"/>
    <property type="molecule type" value="Genomic_DNA"/>
</dbReference>
<evidence type="ECO:0000256" key="1">
    <source>
        <dbReference type="SAM" id="Phobius"/>
    </source>
</evidence>
<feature type="transmembrane region" description="Helical" evidence="1">
    <location>
        <begin position="75"/>
        <end position="97"/>
    </location>
</feature>
<comment type="caution">
    <text evidence="2">The sequence shown here is derived from an EMBL/GenBank/DDBJ whole genome shotgun (WGS) entry which is preliminary data.</text>
</comment>
<accession>A0A3P1SNM2</accession>
<dbReference type="OrthoDB" id="9793746at2"/>
<feature type="transmembrane region" description="Helical" evidence="1">
    <location>
        <begin position="129"/>
        <end position="149"/>
    </location>
</feature>